<feature type="compositionally biased region" description="Basic and acidic residues" evidence="1">
    <location>
        <begin position="312"/>
        <end position="330"/>
    </location>
</feature>
<evidence type="ECO:0000313" key="2">
    <source>
        <dbReference type="EMBL" id="TFY65268.1"/>
    </source>
</evidence>
<dbReference type="OrthoDB" id="2537258at2759"/>
<dbReference type="AlphaFoldDB" id="A0A4Y9YUA4"/>
<accession>A0A4Y9YUA4</accession>
<feature type="compositionally biased region" description="Polar residues" evidence="1">
    <location>
        <begin position="39"/>
        <end position="56"/>
    </location>
</feature>
<dbReference type="STRING" id="205917.A0A4Y9YUA4"/>
<feature type="region of interest" description="Disordered" evidence="1">
    <location>
        <begin position="209"/>
        <end position="351"/>
    </location>
</feature>
<sequence length="351" mass="37464">MMQAAEEKTEARPEKGLCGVRGDAGRPESAKRKPGSGTGSNKRQQSAVARTNQVDTLSPPLPLSRVRLFITVSRITSAETTPPLVQTIVSGCSHSSPPGTAEIALATMSSVASPHHPAPSAAFSDYPSHSHAHSSPKSLLASTWQILDQPPPPSLREILGAYRSRGDGDREMLMAMLNAKSAEDQRLASMASLHRSMLEYYQVLPPTHPVAANESPNSPLLQTPQSNGVYHGRSNATESSPSRSPRTAREPHSRKRHRSSESPASTYRSASHSHSSSSPYRAPSPPDSIGSESLDRSPRSRGAMAIGSLLREAAREETNGSRRSSRREGAPDAAAPRGHHSNSNSMSTVSV</sequence>
<name>A0A4Y9YUA4_9AGAM</name>
<feature type="region of interest" description="Disordered" evidence="1">
    <location>
        <begin position="1"/>
        <end position="60"/>
    </location>
</feature>
<feature type="compositionally biased region" description="Polar residues" evidence="1">
    <location>
        <begin position="214"/>
        <end position="245"/>
    </location>
</feature>
<reference evidence="2 3" key="1">
    <citation type="submission" date="2019-02" db="EMBL/GenBank/DDBJ databases">
        <title>Genome sequencing of the rare red list fungi Dentipellis fragilis.</title>
        <authorList>
            <person name="Buettner E."/>
            <person name="Kellner H."/>
        </authorList>
    </citation>
    <scope>NUCLEOTIDE SEQUENCE [LARGE SCALE GENOMIC DNA]</scope>
    <source>
        <strain evidence="2 3">DSM 105465</strain>
    </source>
</reference>
<proteinExistence type="predicted"/>
<protein>
    <submittedName>
        <fullName evidence="2">Uncharacterized protein</fullName>
    </submittedName>
</protein>
<keyword evidence="3" id="KW-1185">Reference proteome</keyword>
<feature type="compositionally biased region" description="Basic and acidic residues" evidence="1">
    <location>
        <begin position="1"/>
        <end position="15"/>
    </location>
</feature>
<comment type="caution">
    <text evidence="2">The sequence shown here is derived from an EMBL/GenBank/DDBJ whole genome shotgun (WGS) entry which is preliminary data.</text>
</comment>
<organism evidence="2 3">
    <name type="scientific">Dentipellis fragilis</name>
    <dbReference type="NCBI Taxonomy" id="205917"/>
    <lineage>
        <taxon>Eukaryota</taxon>
        <taxon>Fungi</taxon>
        <taxon>Dikarya</taxon>
        <taxon>Basidiomycota</taxon>
        <taxon>Agaricomycotina</taxon>
        <taxon>Agaricomycetes</taxon>
        <taxon>Russulales</taxon>
        <taxon>Hericiaceae</taxon>
        <taxon>Dentipellis</taxon>
    </lineage>
</organism>
<feature type="compositionally biased region" description="Polar residues" evidence="1">
    <location>
        <begin position="341"/>
        <end position="351"/>
    </location>
</feature>
<dbReference type="EMBL" id="SEOQ01000342">
    <property type="protein sequence ID" value="TFY65268.1"/>
    <property type="molecule type" value="Genomic_DNA"/>
</dbReference>
<evidence type="ECO:0000313" key="3">
    <source>
        <dbReference type="Proteomes" id="UP000298327"/>
    </source>
</evidence>
<feature type="compositionally biased region" description="Low complexity" evidence="1">
    <location>
        <begin position="267"/>
        <end position="281"/>
    </location>
</feature>
<dbReference type="Proteomes" id="UP000298327">
    <property type="component" value="Unassembled WGS sequence"/>
</dbReference>
<evidence type="ECO:0000256" key="1">
    <source>
        <dbReference type="SAM" id="MobiDB-lite"/>
    </source>
</evidence>
<gene>
    <name evidence="2" type="ORF">EVG20_g5652</name>
</gene>